<evidence type="ECO:0000259" key="7">
    <source>
        <dbReference type="Pfam" id="PF00326"/>
    </source>
</evidence>
<evidence type="ECO:0000256" key="5">
    <source>
        <dbReference type="ARBA" id="ARBA00022825"/>
    </source>
</evidence>
<feature type="region of interest" description="Disordered" evidence="6">
    <location>
        <begin position="420"/>
        <end position="439"/>
    </location>
</feature>
<evidence type="ECO:0000256" key="3">
    <source>
        <dbReference type="ARBA" id="ARBA00022670"/>
    </source>
</evidence>
<evidence type="ECO:0000313" key="9">
    <source>
        <dbReference type="EMBL" id="OYR68414.1"/>
    </source>
</evidence>
<gene>
    <name evidence="9" type="ORF">DJ79_05680</name>
</gene>
<feature type="domain" description="Peptidase S9 prolyl oligopeptidase catalytic" evidence="7">
    <location>
        <begin position="506"/>
        <end position="716"/>
    </location>
</feature>
<dbReference type="Gene3D" id="3.40.50.1820">
    <property type="entry name" value="alpha/beta hydrolase"/>
    <property type="match status" value="1"/>
</dbReference>
<dbReference type="InterPro" id="IPR001375">
    <property type="entry name" value="Peptidase_S9_cat"/>
</dbReference>
<keyword evidence="3" id="KW-0645">Protease</keyword>
<organism evidence="9 10">
    <name type="scientific">Halorubrum ezzemoulense</name>
    <name type="common">Halorubrum chaoviator</name>
    <dbReference type="NCBI Taxonomy" id="337243"/>
    <lineage>
        <taxon>Archaea</taxon>
        <taxon>Methanobacteriati</taxon>
        <taxon>Methanobacteriota</taxon>
        <taxon>Stenosarchaea group</taxon>
        <taxon>Halobacteria</taxon>
        <taxon>Halobacteriales</taxon>
        <taxon>Haloferacaceae</taxon>
        <taxon>Halorubrum</taxon>
    </lineage>
</organism>
<evidence type="ECO:0000256" key="6">
    <source>
        <dbReference type="SAM" id="MobiDB-lite"/>
    </source>
</evidence>
<dbReference type="Proteomes" id="UP000215607">
    <property type="component" value="Unassembled WGS sequence"/>
</dbReference>
<evidence type="ECO:0000259" key="8">
    <source>
        <dbReference type="Pfam" id="PF02897"/>
    </source>
</evidence>
<dbReference type="EMBL" id="NHPA01000034">
    <property type="protein sequence ID" value="OYR68414.1"/>
    <property type="molecule type" value="Genomic_DNA"/>
</dbReference>
<dbReference type="GO" id="GO:0006508">
    <property type="term" value="P:proteolysis"/>
    <property type="evidence" value="ECO:0007669"/>
    <property type="project" value="UniProtKB-KW"/>
</dbReference>
<dbReference type="PANTHER" id="PTHR42881:SF2">
    <property type="entry name" value="PROLYL ENDOPEPTIDASE"/>
    <property type="match status" value="1"/>
</dbReference>
<sequence>MSRQSAPAPSPPETRREAVTETLHGIDVDDPYRWLEGDDAAVSEWADAQNDHVDAALDDALRDRLRPRFADLVEVADYGPISVREGRYFATVREPGADHARLVVRDAPDGTDRVLVDPNAWAANRDGDRPPRSMAWYVPSHDGERVAVGVTDGGDENYDVRVLSVPDPSDSRVESPEAEGYGPGVEGIASLPERGRVNAGSLAWTADDEGLVYVATGGAADGAQMDKEIRRFRFADGHDAESVLLEHDDQHVWPRVTVDPDSGLLAVAFSEMVGGTEWYVRVDGDLRPVLTDTDAETSVRFHDGTAFVSTDHGAPRRRLLACSVDRFREGDLSFEECREVLPGGEGILQSVVPTPDRLLVHRQRDAHSRLSVHDRDGTHLRDVSLPSYCSVTWVSGNRDAPEAFFGLTGFDRPPAVRKLDLADESPGEGDGVGEGGDAPELASAEVDSVDLPVPDDLVVEQRFVDSTDGAEVPVFVCYREEVNVEGPSPTVLYGYGGFRNSITPSFGRFRLPFLADGGAFAAVCARGGYEYGEPWHEAGMLEDKQHTFDDFVAAGEALCESGLTDADHLAVAGGSNGGLSVGAVVTQRPDLWAAAQCAVPLLDMLRFHRFLLGESWTTEYGHPEDPEAFEYLREYSPYHNVDPDATHPPVYFTTAASDTRVHPSHARKMTARLQHEAEGGPFLLRTKSETGHGVGKPASMVVDEQTDSWAFLYERLDVKVGSDDRGVGGEAAGDPADGA</sequence>
<dbReference type="SUPFAM" id="SSF53474">
    <property type="entry name" value="alpha/beta-Hydrolases"/>
    <property type="match status" value="1"/>
</dbReference>
<feature type="domain" description="Peptidase S9A N-terminal" evidence="8">
    <location>
        <begin position="11"/>
        <end position="424"/>
    </location>
</feature>
<dbReference type="Pfam" id="PF00326">
    <property type="entry name" value="Peptidase_S9"/>
    <property type="match status" value="1"/>
</dbReference>
<dbReference type="EC" id="3.4.21.26" evidence="2"/>
<evidence type="ECO:0000256" key="2">
    <source>
        <dbReference type="ARBA" id="ARBA00011897"/>
    </source>
</evidence>
<accession>A0A256JHP8</accession>
<name>A0A256JHP8_HALEZ</name>
<comment type="catalytic activity">
    <reaction evidence="1">
        <text>Hydrolysis of Pro-|-Xaa &gt;&gt; Ala-|-Xaa in oligopeptides.</text>
        <dbReference type="EC" id="3.4.21.26"/>
    </reaction>
</comment>
<dbReference type="InterPro" id="IPR051167">
    <property type="entry name" value="Prolyl_oligopep/macrocyclase"/>
</dbReference>
<dbReference type="RefSeq" id="WP_094592808.1">
    <property type="nucleotide sequence ID" value="NZ_NHPA01000034.1"/>
</dbReference>
<keyword evidence="5" id="KW-0720">Serine protease</keyword>
<protein>
    <recommendedName>
        <fullName evidence="2">prolyl oligopeptidase</fullName>
        <ecNumber evidence="2">3.4.21.26</ecNumber>
    </recommendedName>
</protein>
<dbReference type="GO" id="GO:0004252">
    <property type="term" value="F:serine-type endopeptidase activity"/>
    <property type="evidence" value="ECO:0007669"/>
    <property type="project" value="UniProtKB-EC"/>
</dbReference>
<evidence type="ECO:0000256" key="1">
    <source>
        <dbReference type="ARBA" id="ARBA00001070"/>
    </source>
</evidence>
<dbReference type="SUPFAM" id="SSF50993">
    <property type="entry name" value="Peptidase/esterase 'gauge' domain"/>
    <property type="match status" value="1"/>
</dbReference>
<reference evidence="9 10" key="1">
    <citation type="journal article" date="2014" name="Front. Microbiol.">
        <title>Population and genomic analysis of the genus Halorubrum.</title>
        <authorList>
            <person name="Fullmer M.S."/>
            <person name="Soucy S.M."/>
            <person name="Swithers K.S."/>
            <person name="Makkay A.M."/>
            <person name="Wheeler R."/>
            <person name="Ventosa A."/>
            <person name="Gogarten J.P."/>
            <person name="Papke R.T."/>
        </authorList>
    </citation>
    <scope>NUCLEOTIDE SEQUENCE [LARGE SCALE GENOMIC DNA]</scope>
    <source>
        <strain evidence="9 10">Ga2p</strain>
    </source>
</reference>
<dbReference type="InterPro" id="IPR023302">
    <property type="entry name" value="Pept_S9A_N"/>
</dbReference>
<dbReference type="InterPro" id="IPR029058">
    <property type="entry name" value="AB_hydrolase_fold"/>
</dbReference>
<evidence type="ECO:0000256" key="4">
    <source>
        <dbReference type="ARBA" id="ARBA00022801"/>
    </source>
</evidence>
<keyword evidence="4" id="KW-0378">Hydrolase</keyword>
<dbReference type="GO" id="GO:0070012">
    <property type="term" value="F:oligopeptidase activity"/>
    <property type="evidence" value="ECO:0007669"/>
    <property type="project" value="TreeGrafter"/>
</dbReference>
<dbReference type="PANTHER" id="PTHR42881">
    <property type="entry name" value="PROLYL ENDOPEPTIDASE"/>
    <property type="match status" value="1"/>
</dbReference>
<dbReference type="GO" id="GO:0005829">
    <property type="term" value="C:cytosol"/>
    <property type="evidence" value="ECO:0007669"/>
    <property type="project" value="TreeGrafter"/>
</dbReference>
<comment type="caution">
    <text evidence="9">The sequence shown here is derived from an EMBL/GenBank/DDBJ whole genome shotgun (WGS) entry which is preliminary data.</text>
</comment>
<dbReference type="InterPro" id="IPR002470">
    <property type="entry name" value="Peptidase_S9A"/>
</dbReference>
<dbReference type="AlphaFoldDB" id="A0A256JHP8"/>
<evidence type="ECO:0000313" key="10">
    <source>
        <dbReference type="Proteomes" id="UP000215607"/>
    </source>
</evidence>
<proteinExistence type="predicted"/>
<dbReference type="Gene3D" id="2.130.10.120">
    <property type="entry name" value="Prolyl oligopeptidase, N-terminal domain"/>
    <property type="match status" value="1"/>
</dbReference>
<dbReference type="Pfam" id="PF02897">
    <property type="entry name" value="Peptidase_S9_N"/>
    <property type="match status" value="1"/>
</dbReference>
<dbReference type="PRINTS" id="PR00862">
    <property type="entry name" value="PROLIGOPTASE"/>
</dbReference>
<feature type="region of interest" description="Disordered" evidence="6">
    <location>
        <begin position="166"/>
        <end position="189"/>
    </location>
</feature>